<proteinExistence type="predicted"/>
<dbReference type="Gene3D" id="1.20.1270.60">
    <property type="entry name" value="Arfaptin homology (AH) domain/BAR domain"/>
    <property type="match status" value="1"/>
</dbReference>
<organism evidence="1 2">
    <name type="scientific">Trypanosoma theileri</name>
    <dbReference type="NCBI Taxonomy" id="67003"/>
    <lineage>
        <taxon>Eukaryota</taxon>
        <taxon>Discoba</taxon>
        <taxon>Euglenozoa</taxon>
        <taxon>Kinetoplastea</taxon>
        <taxon>Metakinetoplastina</taxon>
        <taxon>Trypanosomatida</taxon>
        <taxon>Trypanosomatidae</taxon>
        <taxon>Trypanosoma</taxon>
    </lineage>
</organism>
<dbReference type="RefSeq" id="XP_028883402.1">
    <property type="nucleotide sequence ID" value="XM_029025086.1"/>
</dbReference>
<reference evidence="1 2" key="1">
    <citation type="submission" date="2017-03" db="EMBL/GenBank/DDBJ databases">
        <title>An alternative strategy for trypanosome survival in the mammalian bloodstream revealed through genome and transcriptome analysis of the ubiquitous bovine parasite Trypanosoma (Megatrypanum) theileri.</title>
        <authorList>
            <person name="Kelly S."/>
            <person name="Ivens A."/>
            <person name="Mott A."/>
            <person name="O'Neill E."/>
            <person name="Emms D."/>
            <person name="Macleod O."/>
            <person name="Voorheis P."/>
            <person name="Matthews J."/>
            <person name="Matthews K."/>
            <person name="Carrington M."/>
        </authorList>
    </citation>
    <scope>NUCLEOTIDE SEQUENCE [LARGE SCALE GENOMIC DNA]</scope>
    <source>
        <strain evidence="1">Edinburgh</strain>
    </source>
</reference>
<dbReference type="AlphaFoldDB" id="A0A1X0NXA8"/>
<dbReference type="EMBL" id="NBCO01000012">
    <property type="protein sequence ID" value="ORC89336.1"/>
    <property type="molecule type" value="Genomic_DNA"/>
</dbReference>
<name>A0A1X0NXA8_9TRYP</name>
<keyword evidence="2" id="KW-1185">Reference proteome</keyword>
<evidence type="ECO:0000313" key="2">
    <source>
        <dbReference type="Proteomes" id="UP000192257"/>
    </source>
</evidence>
<protein>
    <recommendedName>
        <fullName evidence="3">BAR domain-containing protein</fullName>
    </recommendedName>
</protein>
<sequence>MKKFFLDTKATLGLVSDKTVDEDYEKRSAGLKTLHDATSSYQSSMEKVKHAGKEFVKALEEASKAFEKLNADDHIPSELKQYSKEFKEMVEKIQKGALLQFTKEMDAKVITSGSSLKGDCEACSHLEQERSKAVNEYDVYRDTVSKKEAEYAKKGKNLKDSKGYEEEVKQRDHFKSVYETANKSFKEKHDELLKKLVENNKACAKEFADCTTTFLKDLSKEMERLEKASSGFAK</sequence>
<dbReference type="PANTHER" id="PTHR38148:SF3">
    <property type="entry name" value="BAR DOMAIN-CONTAINING PROTEIN"/>
    <property type="match status" value="1"/>
</dbReference>
<dbReference type="VEuPathDB" id="TriTrypDB:TM35_000121110"/>
<evidence type="ECO:0008006" key="3">
    <source>
        <dbReference type="Google" id="ProtNLM"/>
    </source>
</evidence>
<accession>A0A1X0NXA8</accession>
<dbReference type="SUPFAM" id="SSF103657">
    <property type="entry name" value="BAR/IMD domain-like"/>
    <property type="match status" value="1"/>
</dbReference>
<dbReference type="Proteomes" id="UP000192257">
    <property type="component" value="Unassembled WGS sequence"/>
</dbReference>
<gene>
    <name evidence="1" type="ORF">TM35_000121110</name>
</gene>
<dbReference type="InterPro" id="IPR027267">
    <property type="entry name" value="AH/BAR_dom_sf"/>
</dbReference>
<dbReference type="PANTHER" id="PTHR38148">
    <property type="entry name" value="BAR DOMAIN-CONTAINING PROTEIN"/>
    <property type="match status" value="1"/>
</dbReference>
<evidence type="ECO:0000313" key="1">
    <source>
        <dbReference type="EMBL" id="ORC89336.1"/>
    </source>
</evidence>
<dbReference type="GeneID" id="39984866"/>
<dbReference type="OrthoDB" id="273225at2759"/>
<comment type="caution">
    <text evidence="1">The sequence shown here is derived from an EMBL/GenBank/DDBJ whole genome shotgun (WGS) entry which is preliminary data.</text>
</comment>